<evidence type="ECO:0000313" key="2">
    <source>
        <dbReference type="EMBL" id="PLB40040.1"/>
    </source>
</evidence>
<dbReference type="GeneID" id="36526385"/>
<keyword evidence="3" id="KW-1185">Reference proteome</keyword>
<dbReference type="EMBL" id="KZ559126">
    <property type="protein sequence ID" value="PLB40040.1"/>
    <property type="molecule type" value="Genomic_DNA"/>
</dbReference>
<feature type="transmembrane region" description="Helical" evidence="1">
    <location>
        <begin position="62"/>
        <end position="81"/>
    </location>
</feature>
<keyword evidence="1" id="KW-0472">Membrane</keyword>
<feature type="transmembrane region" description="Helical" evidence="1">
    <location>
        <begin position="20"/>
        <end position="41"/>
    </location>
</feature>
<name>A0A2I2FHF9_ASPCN</name>
<keyword evidence="1" id="KW-0812">Transmembrane</keyword>
<gene>
    <name evidence="2" type="ORF">BDW47DRAFT_5223</name>
</gene>
<dbReference type="RefSeq" id="XP_024674052.1">
    <property type="nucleotide sequence ID" value="XM_024819225.1"/>
</dbReference>
<organism evidence="2 3">
    <name type="scientific">Aspergillus candidus</name>
    <dbReference type="NCBI Taxonomy" id="41067"/>
    <lineage>
        <taxon>Eukaryota</taxon>
        <taxon>Fungi</taxon>
        <taxon>Dikarya</taxon>
        <taxon>Ascomycota</taxon>
        <taxon>Pezizomycotina</taxon>
        <taxon>Eurotiomycetes</taxon>
        <taxon>Eurotiomycetidae</taxon>
        <taxon>Eurotiales</taxon>
        <taxon>Aspergillaceae</taxon>
        <taxon>Aspergillus</taxon>
        <taxon>Aspergillus subgen. Circumdati</taxon>
    </lineage>
</organism>
<dbReference type="Proteomes" id="UP000234585">
    <property type="component" value="Unassembled WGS sequence"/>
</dbReference>
<proteinExistence type="predicted"/>
<evidence type="ECO:0000313" key="3">
    <source>
        <dbReference type="Proteomes" id="UP000234585"/>
    </source>
</evidence>
<dbReference type="AlphaFoldDB" id="A0A2I2FHF9"/>
<accession>A0A2I2FHF9</accession>
<evidence type="ECO:0000256" key="1">
    <source>
        <dbReference type="SAM" id="Phobius"/>
    </source>
</evidence>
<sequence>MALVFETVTMTNYAGNLPFYFFLHFVPSDCIIFLFFLFTWFDSPKPWGDTDLYGNCGDCRSLSIWILSVGSLVYSGVYGVLSG</sequence>
<protein>
    <submittedName>
        <fullName evidence="2">Uncharacterized protein</fullName>
    </submittedName>
</protein>
<keyword evidence="1" id="KW-1133">Transmembrane helix</keyword>
<reference evidence="2 3" key="1">
    <citation type="submission" date="2017-12" db="EMBL/GenBank/DDBJ databases">
        <authorList>
            <consortium name="DOE Joint Genome Institute"/>
            <person name="Haridas S."/>
            <person name="Kjaerbolling I."/>
            <person name="Vesth T.C."/>
            <person name="Frisvad J.C."/>
            <person name="Nybo J.L."/>
            <person name="Theobald S."/>
            <person name="Kuo A."/>
            <person name="Bowyer P."/>
            <person name="Matsuda Y."/>
            <person name="Mondo S."/>
            <person name="Lyhne E.K."/>
            <person name="Kogle M.E."/>
            <person name="Clum A."/>
            <person name="Lipzen A."/>
            <person name="Salamov A."/>
            <person name="Ngan C.Y."/>
            <person name="Daum C."/>
            <person name="Chiniquy J."/>
            <person name="Barry K."/>
            <person name="LaButti K."/>
            <person name="Simmons B.A."/>
            <person name="Magnuson J.K."/>
            <person name="Mortensen U.H."/>
            <person name="Larsen T.O."/>
            <person name="Grigoriev I.V."/>
            <person name="Baker S.E."/>
            <person name="Andersen M.R."/>
            <person name="Nordberg H.P."/>
            <person name="Cantor M.N."/>
            <person name="Hua S.X."/>
        </authorList>
    </citation>
    <scope>NUCLEOTIDE SEQUENCE [LARGE SCALE GENOMIC DNA]</scope>
    <source>
        <strain evidence="2 3">CBS 102.13</strain>
    </source>
</reference>